<proteinExistence type="predicted"/>
<reference evidence="1 2" key="1">
    <citation type="submission" date="2016-06" db="EMBL/GenBank/DDBJ databases">
        <title>Living apart together: crosstalk between the core and supernumerary genomes in a fungal plant pathogen.</title>
        <authorList>
            <person name="Vanheule A."/>
            <person name="Audenaert K."/>
            <person name="Warris S."/>
            <person name="Van De Geest H."/>
            <person name="Schijlen E."/>
            <person name="Hofte M."/>
            <person name="De Saeger S."/>
            <person name="Haesaert G."/>
            <person name="Waalwijk C."/>
            <person name="Van Der Lee T."/>
        </authorList>
    </citation>
    <scope>NUCLEOTIDE SEQUENCE [LARGE SCALE GENOMIC DNA]</scope>
    <source>
        <strain evidence="1 2">2516</strain>
    </source>
</reference>
<accession>A0A1B8AIS0</accession>
<comment type="caution">
    <text evidence="1">The sequence shown here is derived from an EMBL/GenBank/DDBJ whole genome shotgun (WGS) entry which is preliminary data.</text>
</comment>
<gene>
    <name evidence="1" type="ORF">FPOA_06661</name>
</gene>
<protein>
    <submittedName>
        <fullName evidence="1">Uncharacterized protein</fullName>
    </submittedName>
</protein>
<sequence>MEPMSPLDLFTSWLSIDGFTGFDQSVLPDLLPHPRGAREEACELTTQVSVSDDPIGAPKAGPTGALMAETPITPGISASMMLGYTLGQWGLPLDVPSIIQGFSRGMAEALPCCFTGRSNFDPEPTAADIISTLTGAQSSAGELCSILVSSGCAEEQPTGHGSNEAFFGSLETYTSTEHMAGSKREMLF</sequence>
<dbReference type="Proteomes" id="UP000091967">
    <property type="component" value="Unassembled WGS sequence"/>
</dbReference>
<evidence type="ECO:0000313" key="1">
    <source>
        <dbReference type="EMBL" id="OBS20281.1"/>
    </source>
</evidence>
<dbReference type="EMBL" id="LYXU01000003">
    <property type="protein sequence ID" value="OBS20281.1"/>
    <property type="molecule type" value="Genomic_DNA"/>
</dbReference>
<dbReference type="AlphaFoldDB" id="A0A1B8AIS0"/>
<organism evidence="1 2">
    <name type="scientific">Fusarium poae</name>
    <dbReference type="NCBI Taxonomy" id="36050"/>
    <lineage>
        <taxon>Eukaryota</taxon>
        <taxon>Fungi</taxon>
        <taxon>Dikarya</taxon>
        <taxon>Ascomycota</taxon>
        <taxon>Pezizomycotina</taxon>
        <taxon>Sordariomycetes</taxon>
        <taxon>Hypocreomycetidae</taxon>
        <taxon>Hypocreales</taxon>
        <taxon>Nectriaceae</taxon>
        <taxon>Fusarium</taxon>
    </lineage>
</organism>
<keyword evidence="2" id="KW-1185">Reference proteome</keyword>
<evidence type="ECO:0000313" key="2">
    <source>
        <dbReference type="Proteomes" id="UP000091967"/>
    </source>
</evidence>
<name>A0A1B8AIS0_FUSPO</name>